<dbReference type="GO" id="GO:0004674">
    <property type="term" value="F:protein serine/threonine kinase activity"/>
    <property type="evidence" value="ECO:0007669"/>
    <property type="project" value="UniProtKB-KW"/>
</dbReference>
<evidence type="ECO:0000259" key="11">
    <source>
        <dbReference type="PROSITE" id="PS50011"/>
    </source>
</evidence>
<evidence type="ECO:0000256" key="3">
    <source>
        <dbReference type="ARBA" id="ARBA00022679"/>
    </source>
</evidence>
<proteinExistence type="predicted"/>
<dbReference type="Pfam" id="PF00069">
    <property type="entry name" value="Pkinase"/>
    <property type="match status" value="1"/>
</dbReference>
<dbReference type="Gene3D" id="1.10.510.10">
    <property type="entry name" value="Transferase(Phosphotransferase) domain 1"/>
    <property type="match status" value="2"/>
</dbReference>
<dbReference type="InterPro" id="IPR001245">
    <property type="entry name" value="Ser-Thr/Tyr_kinase_cat_dom"/>
</dbReference>
<dbReference type="Pfam" id="PF01453">
    <property type="entry name" value="B_lectin"/>
    <property type="match status" value="1"/>
</dbReference>
<feature type="domain" description="Protein kinase" evidence="11">
    <location>
        <begin position="1"/>
        <end position="153"/>
    </location>
</feature>
<comment type="catalytic activity">
    <reaction evidence="9">
        <text>L-threonyl-[protein] + ATP = O-phospho-L-threonyl-[protein] + ADP + H(+)</text>
        <dbReference type="Rhea" id="RHEA:46608"/>
        <dbReference type="Rhea" id="RHEA-COMP:11060"/>
        <dbReference type="Rhea" id="RHEA-COMP:11605"/>
        <dbReference type="ChEBI" id="CHEBI:15378"/>
        <dbReference type="ChEBI" id="CHEBI:30013"/>
        <dbReference type="ChEBI" id="CHEBI:30616"/>
        <dbReference type="ChEBI" id="CHEBI:61977"/>
        <dbReference type="ChEBI" id="CHEBI:456216"/>
        <dbReference type="EC" id="2.7.11.1"/>
    </reaction>
</comment>
<dbReference type="Pfam" id="PF08276">
    <property type="entry name" value="PAN_2"/>
    <property type="match status" value="1"/>
</dbReference>
<organism evidence="14 15">
    <name type="scientific">Forsythia ovata</name>
    <dbReference type="NCBI Taxonomy" id="205694"/>
    <lineage>
        <taxon>Eukaryota</taxon>
        <taxon>Viridiplantae</taxon>
        <taxon>Streptophyta</taxon>
        <taxon>Embryophyta</taxon>
        <taxon>Tracheophyta</taxon>
        <taxon>Spermatophyta</taxon>
        <taxon>Magnoliopsida</taxon>
        <taxon>eudicotyledons</taxon>
        <taxon>Gunneridae</taxon>
        <taxon>Pentapetalae</taxon>
        <taxon>asterids</taxon>
        <taxon>lamiids</taxon>
        <taxon>Lamiales</taxon>
        <taxon>Oleaceae</taxon>
        <taxon>Forsythieae</taxon>
        <taxon>Forsythia</taxon>
    </lineage>
</organism>
<dbReference type="InterPro" id="IPR011009">
    <property type="entry name" value="Kinase-like_dom_sf"/>
</dbReference>
<dbReference type="EC" id="2.7.11.1" evidence="1"/>
<evidence type="ECO:0000256" key="7">
    <source>
        <dbReference type="ARBA" id="ARBA00022840"/>
    </source>
</evidence>
<gene>
    <name evidence="14" type="ORF">Fot_49095</name>
</gene>
<evidence type="ECO:0000256" key="10">
    <source>
        <dbReference type="ARBA" id="ARBA00048679"/>
    </source>
</evidence>
<dbReference type="InterPro" id="IPR003609">
    <property type="entry name" value="Pan_app"/>
</dbReference>
<dbReference type="SMART" id="SM00220">
    <property type="entry name" value="S_TKc"/>
    <property type="match status" value="1"/>
</dbReference>
<dbReference type="InterPro" id="IPR008271">
    <property type="entry name" value="Ser/Thr_kinase_AS"/>
</dbReference>
<evidence type="ECO:0000256" key="6">
    <source>
        <dbReference type="ARBA" id="ARBA00022777"/>
    </source>
</evidence>
<feature type="domain" description="Bulb-type lectin" evidence="12">
    <location>
        <begin position="30"/>
        <end position="148"/>
    </location>
</feature>
<keyword evidence="3" id="KW-0808">Transferase</keyword>
<keyword evidence="8" id="KW-0325">Glycoprotein</keyword>
<feature type="domain" description="Protein kinase" evidence="11">
    <location>
        <begin position="159"/>
        <end position="416"/>
    </location>
</feature>
<dbReference type="PROSITE" id="PS50948">
    <property type="entry name" value="PAN"/>
    <property type="match status" value="1"/>
</dbReference>
<dbReference type="Gene3D" id="2.90.10.10">
    <property type="entry name" value="Bulb-type lectin domain"/>
    <property type="match status" value="1"/>
</dbReference>
<dbReference type="Proteomes" id="UP001604277">
    <property type="component" value="Unassembled WGS sequence"/>
</dbReference>
<dbReference type="EMBL" id="JBFOLJ010000015">
    <property type="protein sequence ID" value="KAL2473359.1"/>
    <property type="molecule type" value="Genomic_DNA"/>
</dbReference>
<evidence type="ECO:0000259" key="12">
    <source>
        <dbReference type="PROSITE" id="PS50927"/>
    </source>
</evidence>
<keyword evidence="5" id="KW-0547">Nucleotide-binding</keyword>
<evidence type="ECO:0000256" key="8">
    <source>
        <dbReference type="ARBA" id="ARBA00023180"/>
    </source>
</evidence>
<reference evidence="15" key="1">
    <citation type="submission" date="2024-07" db="EMBL/GenBank/DDBJ databases">
        <title>Two chromosome-level genome assemblies of Korean endemic species Abeliophyllum distichum and Forsythia ovata (Oleaceae).</title>
        <authorList>
            <person name="Jang H."/>
        </authorList>
    </citation>
    <scope>NUCLEOTIDE SEQUENCE [LARGE SCALE GENOMIC DNA]</scope>
</reference>
<dbReference type="Pfam" id="PF07714">
    <property type="entry name" value="PK_Tyr_Ser-Thr"/>
    <property type="match status" value="1"/>
</dbReference>
<keyword evidence="4" id="KW-0732">Signal</keyword>
<comment type="caution">
    <text evidence="14">The sequence shown here is derived from an EMBL/GenBank/DDBJ whole genome shotgun (WGS) entry which is preliminary data.</text>
</comment>
<dbReference type="PROSITE" id="PS50011">
    <property type="entry name" value="PROTEIN_KINASE_DOM"/>
    <property type="match status" value="2"/>
</dbReference>
<dbReference type="CDD" id="cd01098">
    <property type="entry name" value="PAN_AP_plant"/>
    <property type="match status" value="2"/>
</dbReference>
<dbReference type="FunFam" id="2.90.10.10:FF:000005">
    <property type="entry name" value="G-type lectin S-receptor-like serine/threonine-protein kinase"/>
    <property type="match status" value="1"/>
</dbReference>
<dbReference type="PANTHER" id="PTHR32444">
    <property type="entry name" value="BULB-TYPE LECTIN DOMAIN-CONTAINING PROTEIN"/>
    <property type="match status" value="1"/>
</dbReference>
<dbReference type="PANTHER" id="PTHR32444:SF198">
    <property type="entry name" value="BULB-TYPE LECTIN DOMAIN-CONTAINING PROTEIN"/>
    <property type="match status" value="1"/>
</dbReference>
<feature type="domain" description="Apple" evidence="13">
    <location>
        <begin position="177"/>
        <end position="261"/>
    </location>
</feature>
<keyword evidence="6" id="KW-0418">Kinase</keyword>
<dbReference type="PROSITE" id="PS00108">
    <property type="entry name" value="PROTEIN_KINASE_ST"/>
    <property type="match status" value="2"/>
</dbReference>
<dbReference type="SMART" id="SM00473">
    <property type="entry name" value="PAN_AP"/>
    <property type="match status" value="2"/>
</dbReference>
<dbReference type="InterPro" id="IPR000719">
    <property type="entry name" value="Prot_kinase_dom"/>
</dbReference>
<dbReference type="InterPro" id="IPR001480">
    <property type="entry name" value="Bulb-type_lectin_dom"/>
</dbReference>
<evidence type="ECO:0000313" key="14">
    <source>
        <dbReference type="EMBL" id="KAL2473359.1"/>
    </source>
</evidence>
<keyword evidence="15" id="KW-1185">Reference proteome</keyword>
<evidence type="ECO:0000256" key="5">
    <source>
        <dbReference type="ARBA" id="ARBA00022741"/>
    </source>
</evidence>
<accession>A0ABD1QAW1</accession>
<name>A0ABD1QAW1_9LAMI</name>
<evidence type="ECO:0000256" key="1">
    <source>
        <dbReference type="ARBA" id="ARBA00012513"/>
    </source>
</evidence>
<evidence type="ECO:0000256" key="2">
    <source>
        <dbReference type="ARBA" id="ARBA00022527"/>
    </source>
</evidence>
<dbReference type="PROSITE" id="PS50927">
    <property type="entry name" value="BULB_LECTIN"/>
    <property type="match status" value="1"/>
</dbReference>
<dbReference type="FunFam" id="1.10.510.10:FF:001023">
    <property type="entry name" value="Os07g0541700 protein"/>
    <property type="match status" value="1"/>
</dbReference>
<evidence type="ECO:0000259" key="13">
    <source>
        <dbReference type="PROSITE" id="PS50948"/>
    </source>
</evidence>
<dbReference type="CDD" id="cd00028">
    <property type="entry name" value="B_lectin"/>
    <property type="match status" value="1"/>
</dbReference>
<dbReference type="SUPFAM" id="SSF56112">
    <property type="entry name" value="Protein kinase-like (PK-like)"/>
    <property type="match status" value="2"/>
</dbReference>
<evidence type="ECO:0000256" key="9">
    <source>
        <dbReference type="ARBA" id="ARBA00047899"/>
    </source>
</evidence>
<dbReference type="AlphaFoldDB" id="A0ABD1QAW1"/>
<keyword evidence="2" id="KW-0723">Serine/threonine-protein kinase</keyword>
<evidence type="ECO:0000313" key="15">
    <source>
        <dbReference type="Proteomes" id="UP001604277"/>
    </source>
</evidence>
<dbReference type="SUPFAM" id="SSF51110">
    <property type="entry name" value="alpha-D-mannose-specific plant lectins"/>
    <property type="match status" value="1"/>
</dbReference>
<comment type="catalytic activity">
    <reaction evidence="10">
        <text>L-seryl-[protein] + ATP = O-phospho-L-seryl-[protein] + ADP + H(+)</text>
        <dbReference type="Rhea" id="RHEA:17989"/>
        <dbReference type="Rhea" id="RHEA-COMP:9863"/>
        <dbReference type="Rhea" id="RHEA-COMP:11604"/>
        <dbReference type="ChEBI" id="CHEBI:15378"/>
        <dbReference type="ChEBI" id="CHEBI:29999"/>
        <dbReference type="ChEBI" id="CHEBI:30616"/>
        <dbReference type="ChEBI" id="CHEBI:83421"/>
        <dbReference type="ChEBI" id="CHEBI:456216"/>
        <dbReference type="EC" id="2.7.11.1"/>
    </reaction>
</comment>
<dbReference type="SMART" id="SM00108">
    <property type="entry name" value="B_lectin"/>
    <property type="match status" value="1"/>
</dbReference>
<sequence length="416" mass="46936">MIHRDLKASNILLDGEMNPKISNFGMATTFGGDQYEEILKDSDTIVSQGKVYTLGFFSPNGTTRRYMGIWYYNVSVMWVANRDRPLNDSSGTIKMSSDGNIVLVNGIDETVWSTSATTSPRNTSAQLTDNGNLILRDQSSDVSLWESHKHPTNSFLPTMRLSHNVKTGEKRKTPLQCERSNNGTDKSREDVFSKLTKVKVPDLIQWSLGLENECGSLCLRNCSCVAYSYDAGIDCTYWSGNLIDIQQYKDDAGLLLYIRVPYSERDQSQMVLDWRKRFNVIEGIGRGLLYLHMDSRIKIIHGDLKPSNILLDDEWNTKISDFGMARIFGGDQDQGKTKRVVGTFTEIADLPLPKEPLFTDSAVECEEACLRNCSRMAYARAEVSECITWFEDLIDIRTCSNGGQDLFVRIPASELR</sequence>
<protein>
    <recommendedName>
        <fullName evidence="1">non-specific serine/threonine protein kinase</fullName>
        <ecNumber evidence="1">2.7.11.1</ecNumber>
    </recommendedName>
</protein>
<evidence type="ECO:0000256" key="4">
    <source>
        <dbReference type="ARBA" id="ARBA00022729"/>
    </source>
</evidence>
<dbReference type="GO" id="GO:0005524">
    <property type="term" value="F:ATP binding"/>
    <property type="evidence" value="ECO:0007669"/>
    <property type="project" value="UniProtKB-KW"/>
</dbReference>
<dbReference type="InterPro" id="IPR036426">
    <property type="entry name" value="Bulb-type_lectin_dom_sf"/>
</dbReference>
<keyword evidence="7" id="KW-0067">ATP-binding</keyword>